<evidence type="ECO:0000256" key="5">
    <source>
        <dbReference type="ARBA" id="ARBA00022989"/>
    </source>
</evidence>
<keyword evidence="3" id="KW-1003">Cell membrane</keyword>
<dbReference type="RefSeq" id="WP_210100647.1">
    <property type="nucleotide sequence ID" value="NZ_BAABLK010000080.1"/>
</dbReference>
<comment type="subcellular location">
    <subcellularLocation>
        <location evidence="1">Cell membrane</location>
        <topology evidence="1">Multi-pass membrane protein</topology>
    </subcellularLocation>
</comment>
<comment type="caution">
    <text evidence="9">The sequence shown here is derived from an EMBL/GenBank/DDBJ whole genome shotgun (WGS) entry which is preliminary data.</text>
</comment>
<evidence type="ECO:0000256" key="6">
    <source>
        <dbReference type="ARBA" id="ARBA00023136"/>
    </source>
</evidence>
<dbReference type="Pfam" id="PF04239">
    <property type="entry name" value="DUF421"/>
    <property type="match status" value="1"/>
</dbReference>
<name>A0ABP9TPD7_9MICC</name>
<keyword evidence="5 7" id="KW-1133">Transmembrane helix</keyword>
<keyword evidence="4 7" id="KW-0812">Transmembrane</keyword>
<dbReference type="PANTHER" id="PTHR34582">
    <property type="entry name" value="UPF0702 TRANSMEMBRANE PROTEIN YCAP"/>
    <property type="match status" value="1"/>
</dbReference>
<evidence type="ECO:0000256" key="1">
    <source>
        <dbReference type="ARBA" id="ARBA00004651"/>
    </source>
</evidence>
<evidence type="ECO:0000256" key="2">
    <source>
        <dbReference type="ARBA" id="ARBA00006448"/>
    </source>
</evidence>
<feature type="transmembrane region" description="Helical" evidence="7">
    <location>
        <begin position="67"/>
        <end position="84"/>
    </location>
</feature>
<evidence type="ECO:0000313" key="9">
    <source>
        <dbReference type="EMBL" id="GAA5228561.1"/>
    </source>
</evidence>
<evidence type="ECO:0000259" key="8">
    <source>
        <dbReference type="Pfam" id="PF04239"/>
    </source>
</evidence>
<feature type="domain" description="YetF C-terminal" evidence="8">
    <location>
        <begin position="94"/>
        <end position="157"/>
    </location>
</feature>
<dbReference type="InterPro" id="IPR007353">
    <property type="entry name" value="DUF421"/>
</dbReference>
<dbReference type="Gene3D" id="3.30.240.20">
    <property type="entry name" value="bsu07140 like domains"/>
    <property type="match status" value="1"/>
</dbReference>
<evidence type="ECO:0000313" key="10">
    <source>
        <dbReference type="Proteomes" id="UP001501257"/>
    </source>
</evidence>
<dbReference type="PANTHER" id="PTHR34582:SF6">
    <property type="entry name" value="UPF0702 TRANSMEMBRANE PROTEIN YCAP"/>
    <property type="match status" value="1"/>
</dbReference>
<reference evidence="10" key="1">
    <citation type="journal article" date="2019" name="Int. J. Syst. Evol. Microbiol.">
        <title>The Global Catalogue of Microorganisms (GCM) 10K type strain sequencing project: providing services to taxonomists for standard genome sequencing and annotation.</title>
        <authorList>
            <consortium name="The Broad Institute Genomics Platform"/>
            <consortium name="The Broad Institute Genome Sequencing Center for Infectious Disease"/>
            <person name="Wu L."/>
            <person name="Ma J."/>
        </authorList>
    </citation>
    <scope>NUCLEOTIDE SEQUENCE [LARGE SCALE GENOMIC DNA]</scope>
    <source>
        <strain evidence="10">JCM 18952</strain>
    </source>
</reference>
<feature type="transmembrane region" description="Helical" evidence="7">
    <location>
        <begin position="12"/>
        <end position="32"/>
    </location>
</feature>
<accession>A0ABP9TPD7</accession>
<keyword evidence="10" id="KW-1185">Reference proteome</keyword>
<sequence length="185" mass="19601">MWTDYGLTWADAARVVLSAVALYALVLVMIRVMGQRTMASLSSFDLAAAVALGAVVGRAILGYTPTLAAGALGLVTLLALQAATGQLRRYRKGMALVNNKAFVLMAGGEIVSENLRRTHVSETEIISKLRLAGIRNRTEVACVILESTGQISVLRAGVPIDADFLDNVAGADLVPRSYRAEPGET</sequence>
<evidence type="ECO:0000256" key="7">
    <source>
        <dbReference type="SAM" id="Phobius"/>
    </source>
</evidence>
<protein>
    <submittedName>
        <fullName evidence="9">DUF421 domain-containing protein</fullName>
    </submittedName>
</protein>
<proteinExistence type="inferred from homology"/>
<feature type="transmembrane region" description="Helical" evidence="7">
    <location>
        <begin position="44"/>
        <end position="61"/>
    </location>
</feature>
<keyword evidence="6 7" id="KW-0472">Membrane</keyword>
<dbReference type="EMBL" id="BAABLK010000080">
    <property type="protein sequence ID" value="GAA5228561.1"/>
    <property type="molecule type" value="Genomic_DNA"/>
</dbReference>
<dbReference type="InterPro" id="IPR023090">
    <property type="entry name" value="UPF0702_alpha/beta_dom_sf"/>
</dbReference>
<organism evidence="9 10">
    <name type="scientific">Paeniglutamicibacter antarcticus</name>
    <dbReference type="NCBI Taxonomy" id="494023"/>
    <lineage>
        <taxon>Bacteria</taxon>
        <taxon>Bacillati</taxon>
        <taxon>Actinomycetota</taxon>
        <taxon>Actinomycetes</taxon>
        <taxon>Micrococcales</taxon>
        <taxon>Micrococcaceae</taxon>
        <taxon>Paeniglutamicibacter</taxon>
    </lineage>
</organism>
<evidence type="ECO:0000256" key="3">
    <source>
        <dbReference type="ARBA" id="ARBA00022475"/>
    </source>
</evidence>
<dbReference type="Proteomes" id="UP001501257">
    <property type="component" value="Unassembled WGS sequence"/>
</dbReference>
<evidence type="ECO:0000256" key="4">
    <source>
        <dbReference type="ARBA" id="ARBA00022692"/>
    </source>
</evidence>
<comment type="similarity">
    <text evidence="2">Belongs to the UPF0702 family.</text>
</comment>
<gene>
    <name evidence="9" type="ORF">GCM10025778_30990</name>
</gene>